<protein>
    <submittedName>
        <fullName evidence="10">DEAD/DEAH RNA helicase</fullName>
    </submittedName>
</protein>
<dbReference type="GO" id="GO:0016787">
    <property type="term" value="F:hydrolase activity"/>
    <property type="evidence" value="ECO:0007669"/>
    <property type="project" value="UniProtKB-KW"/>
</dbReference>
<dbReference type="Pfam" id="PF00270">
    <property type="entry name" value="DEAD"/>
    <property type="match status" value="1"/>
</dbReference>
<feature type="domain" description="DEAD-box RNA helicase Q" evidence="9">
    <location>
        <begin position="49"/>
        <end position="77"/>
    </location>
</feature>
<dbReference type="PROSITE" id="PS51194">
    <property type="entry name" value="HELICASE_CTER"/>
    <property type="match status" value="1"/>
</dbReference>
<dbReference type="InterPro" id="IPR014014">
    <property type="entry name" value="RNA_helicase_DEAD_Q_motif"/>
</dbReference>
<evidence type="ECO:0000256" key="4">
    <source>
        <dbReference type="ARBA" id="ARBA00022840"/>
    </source>
</evidence>
<dbReference type="AlphaFoldDB" id="A0A0G0JMV1"/>
<dbReference type="STRING" id="1618481.US54_C0016G0005"/>
<dbReference type="SUPFAM" id="SSF52540">
    <property type="entry name" value="P-loop containing nucleoside triphosphate hydrolases"/>
    <property type="match status" value="1"/>
</dbReference>
<evidence type="ECO:0000313" key="10">
    <source>
        <dbReference type="EMBL" id="KKQ38164.1"/>
    </source>
</evidence>
<dbReference type="GO" id="GO:0005829">
    <property type="term" value="C:cytosol"/>
    <property type="evidence" value="ECO:0007669"/>
    <property type="project" value="TreeGrafter"/>
</dbReference>
<dbReference type="InterPro" id="IPR050079">
    <property type="entry name" value="DEAD_box_RNA_helicase"/>
</dbReference>
<feature type="domain" description="Helicase C-terminal" evidence="8">
    <location>
        <begin position="276"/>
        <end position="391"/>
    </location>
</feature>
<dbReference type="PANTHER" id="PTHR47959:SF13">
    <property type="entry name" value="ATP-DEPENDENT RNA HELICASE RHLE"/>
    <property type="match status" value="1"/>
</dbReference>
<evidence type="ECO:0000256" key="1">
    <source>
        <dbReference type="ARBA" id="ARBA00022741"/>
    </source>
</evidence>
<keyword evidence="1" id="KW-0547">Nucleotide-binding</keyword>
<dbReference type="InterPro" id="IPR014001">
    <property type="entry name" value="Helicase_ATP-bd"/>
</dbReference>
<dbReference type="InterPro" id="IPR011545">
    <property type="entry name" value="DEAD/DEAH_box_helicase_dom"/>
</dbReference>
<name>A0A0G0JMV1_9BACT</name>
<evidence type="ECO:0000259" key="9">
    <source>
        <dbReference type="PROSITE" id="PS51195"/>
    </source>
</evidence>
<dbReference type="PANTHER" id="PTHR47959">
    <property type="entry name" value="ATP-DEPENDENT RNA HELICASE RHLE-RELATED"/>
    <property type="match status" value="1"/>
</dbReference>
<comment type="caution">
    <text evidence="10">The sequence shown here is derived from an EMBL/GenBank/DDBJ whole genome shotgun (WGS) entry which is preliminary data.</text>
</comment>
<dbReference type="GO" id="GO:0005524">
    <property type="term" value="F:ATP binding"/>
    <property type="evidence" value="ECO:0007669"/>
    <property type="project" value="UniProtKB-KW"/>
</dbReference>
<organism evidence="10 11">
    <name type="scientific">Candidatus Roizmanbacteria bacterium GW2011_GWA2_37_7</name>
    <dbReference type="NCBI Taxonomy" id="1618481"/>
    <lineage>
        <taxon>Bacteria</taxon>
        <taxon>Candidatus Roizmaniibacteriota</taxon>
    </lineage>
</organism>
<dbReference type="GO" id="GO:0003676">
    <property type="term" value="F:nucleic acid binding"/>
    <property type="evidence" value="ECO:0007669"/>
    <property type="project" value="InterPro"/>
</dbReference>
<keyword evidence="3 10" id="KW-0347">Helicase</keyword>
<dbReference type="InterPro" id="IPR044742">
    <property type="entry name" value="DEAD/DEAH_RhlB"/>
</dbReference>
<dbReference type="CDD" id="cd00268">
    <property type="entry name" value="DEADc"/>
    <property type="match status" value="1"/>
</dbReference>
<evidence type="ECO:0000256" key="2">
    <source>
        <dbReference type="ARBA" id="ARBA00022801"/>
    </source>
</evidence>
<dbReference type="PATRIC" id="fig|1618481.3.peg.425"/>
<dbReference type="Pfam" id="PF00271">
    <property type="entry name" value="Helicase_C"/>
    <property type="match status" value="1"/>
</dbReference>
<keyword evidence="2" id="KW-0378">Hydrolase</keyword>
<keyword evidence="4" id="KW-0067">ATP-binding</keyword>
<evidence type="ECO:0000256" key="6">
    <source>
        <dbReference type="PROSITE-ProRule" id="PRU00552"/>
    </source>
</evidence>
<accession>A0A0G0JMV1</accession>
<dbReference type="CDD" id="cd18787">
    <property type="entry name" value="SF2_C_DEAD"/>
    <property type="match status" value="1"/>
</dbReference>
<proteinExistence type="inferred from homology"/>
<evidence type="ECO:0000259" key="8">
    <source>
        <dbReference type="PROSITE" id="PS51194"/>
    </source>
</evidence>
<evidence type="ECO:0000313" key="11">
    <source>
        <dbReference type="Proteomes" id="UP000034471"/>
    </source>
</evidence>
<dbReference type="GO" id="GO:0003724">
    <property type="term" value="F:RNA helicase activity"/>
    <property type="evidence" value="ECO:0007669"/>
    <property type="project" value="InterPro"/>
</dbReference>
<gene>
    <name evidence="10" type="ORF">US54_C0016G0005</name>
</gene>
<evidence type="ECO:0000259" key="7">
    <source>
        <dbReference type="PROSITE" id="PS51192"/>
    </source>
</evidence>
<dbReference type="PROSITE" id="PS51195">
    <property type="entry name" value="Q_MOTIF"/>
    <property type="match status" value="1"/>
</dbReference>
<sequence length="391" mass="44931">MSRRFFRGKSYGGNTRYRKSYKDLPKIDISKYVHKALPFKESLSTEEQMCFSDLEVTPILRQNILNRGFRYLTPIQQKAIYPIMKGQDVIGIAHTGTGKTGAFLIPLIHAITQNRNKRILIMVPTRELAQQIFAEMCEFSRSMGIYAATIIGGASMYKQIQLLRRNPQFVIGTPGRLKDLIERKILKFDSFDTVILDEVDRMLDMGFIQDIRYLISLLPQKKQSLFFSATLSHNIHALIHTIAKDPIMISIKNEYITANIDQDVVHINANQNKMEVLHDLLIKKEMQKTLIFGRTKRGVERLSRDLIDRGFKVSAIHGDKTQSRRNKAIELFKKNIVNIMVATDVASRGIDIDNITHVINYDQPENYEDYIHRIGRTGRANKTGKALTFID</sequence>
<dbReference type="EMBL" id="LBTJ01000016">
    <property type="protein sequence ID" value="KKQ38164.1"/>
    <property type="molecule type" value="Genomic_DNA"/>
</dbReference>
<comment type="similarity">
    <text evidence="5">Belongs to the DEAD box helicase family.</text>
</comment>
<feature type="short sequence motif" description="Q motif" evidence="6">
    <location>
        <begin position="49"/>
        <end position="77"/>
    </location>
</feature>
<dbReference type="Gene3D" id="3.40.50.300">
    <property type="entry name" value="P-loop containing nucleotide triphosphate hydrolases"/>
    <property type="match status" value="2"/>
</dbReference>
<dbReference type="InterPro" id="IPR027417">
    <property type="entry name" value="P-loop_NTPase"/>
</dbReference>
<reference evidence="10 11" key="1">
    <citation type="journal article" date="2015" name="Nature">
        <title>rRNA introns, odd ribosomes, and small enigmatic genomes across a large radiation of phyla.</title>
        <authorList>
            <person name="Brown C.T."/>
            <person name="Hug L.A."/>
            <person name="Thomas B.C."/>
            <person name="Sharon I."/>
            <person name="Castelle C.J."/>
            <person name="Singh A."/>
            <person name="Wilkins M.J."/>
            <person name="Williams K.H."/>
            <person name="Banfield J.F."/>
        </authorList>
    </citation>
    <scope>NUCLEOTIDE SEQUENCE [LARGE SCALE GENOMIC DNA]</scope>
</reference>
<feature type="domain" description="Helicase ATP-binding" evidence="7">
    <location>
        <begin position="80"/>
        <end position="249"/>
    </location>
</feature>
<dbReference type="Proteomes" id="UP000034471">
    <property type="component" value="Unassembled WGS sequence"/>
</dbReference>
<dbReference type="SMART" id="SM00490">
    <property type="entry name" value="HELICc"/>
    <property type="match status" value="1"/>
</dbReference>
<dbReference type="SMART" id="SM00487">
    <property type="entry name" value="DEXDc"/>
    <property type="match status" value="1"/>
</dbReference>
<evidence type="ECO:0000256" key="5">
    <source>
        <dbReference type="ARBA" id="ARBA00038437"/>
    </source>
</evidence>
<dbReference type="PROSITE" id="PS51192">
    <property type="entry name" value="HELICASE_ATP_BIND_1"/>
    <property type="match status" value="1"/>
</dbReference>
<dbReference type="InterPro" id="IPR001650">
    <property type="entry name" value="Helicase_C-like"/>
</dbReference>
<evidence type="ECO:0000256" key="3">
    <source>
        <dbReference type="ARBA" id="ARBA00022806"/>
    </source>
</evidence>